<name>A0A653D488_CALMS</name>
<dbReference type="GO" id="GO:0005886">
    <property type="term" value="C:plasma membrane"/>
    <property type="evidence" value="ECO:0007669"/>
    <property type="project" value="UniProtKB-SubCell"/>
</dbReference>
<feature type="transmembrane region" description="Helical" evidence="10">
    <location>
        <begin position="348"/>
        <end position="370"/>
    </location>
</feature>
<comment type="subcellular location">
    <subcellularLocation>
        <location evidence="1 10">Cell membrane</location>
        <topology evidence="1 10">Multi-pass membrane protein</topology>
    </subcellularLocation>
</comment>
<keyword evidence="6 10" id="KW-1133">Transmembrane helix</keyword>
<keyword evidence="3 10" id="KW-0716">Sensory transduction</keyword>
<gene>
    <name evidence="11" type="ORF">CALMAC_LOCUS14151</name>
</gene>
<evidence type="ECO:0000256" key="3">
    <source>
        <dbReference type="ARBA" id="ARBA00022606"/>
    </source>
</evidence>
<keyword evidence="8 10" id="KW-0675">Receptor</keyword>
<keyword evidence="5 10" id="KW-0552">Olfaction</keyword>
<evidence type="ECO:0000256" key="7">
    <source>
        <dbReference type="ARBA" id="ARBA00023136"/>
    </source>
</evidence>
<reference evidence="11 12" key="1">
    <citation type="submission" date="2019-01" db="EMBL/GenBank/DDBJ databases">
        <authorList>
            <person name="Sayadi A."/>
        </authorList>
    </citation>
    <scope>NUCLEOTIDE SEQUENCE [LARGE SCALE GENOMIC DNA]</scope>
</reference>
<evidence type="ECO:0000256" key="8">
    <source>
        <dbReference type="ARBA" id="ARBA00023170"/>
    </source>
</evidence>
<dbReference type="GO" id="GO:0007165">
    <property type="term" value="P:signal transduction"/>
    <property type="evidence" value="ECO:0007669"/>
    <property type="project" value="UniProtKB-KW"/>
</dbReference>
<evidence type="ECO:0000313" key="11">
    <source>
        <dbReference type="EMBL" id="VEN54756.1"/>
    </source>
</evidence>
<protein>
    <recommendedName>
        <fullName evidence="10">Odorant receptor</fullName>
    </recommendedName>
</protein>
<evidence type="ECO:0000256" key="5">
    <source>
        <dbReference type="ARBA" id="ARBA00022725"/>
    </source>
</evidence>
<accession>A0A653D488</accession>
<dbReference type="Pfam" id="PF02949">
    <property type="entry name" value="7tm_6"/>
    <property type="match status" value="1"/>
</dbReference>
<feature type="transmembrane region" description="Helical" evidence="10">
    <location>
        <begin position="272"/>
        <end position="289"/>
    </location>
</feature>
<evidence type="ECO:0000256" key="10">
    <source>
        <dbReference type="RuleBase" id="RU351113"/>
    </source>
</evidence>
<dbReference type="Proteomes" id="UP000410492">
    <property type="component" value="Unassembled WGS sequence"/>
</dbReference>
<evidence type="ECO:0000313" key="12">
    <source>
        <dbReference type="Proteomes" id="UP000410492"/>
    </source>
</evidence>
<keyword evidence="9 10" id="KW-0807">Transducer</keyword>
<dbReference type="AlphaFoldDB" id="A0A653D488"/>
<keyword evidence="7 10" id="KW-0472">Membrane</keyword>
<dbReference type="GO" id="GO:0005549">
    <property type="term" value="F:odorant binding"/>
    <property type="evidence" value="ECO:0007669"/>
    <property type="project" value="InterPro"/>
</dbReference>
<feature type="transmembrane region" description="Helical" evidence="10">
    <location>
        <begin position="30"/>
        <end position="52"/>
    </location>
</feature>
<evidence type="ECO:0000256" key="9">
    <source>
        <dbReference type="ARBA" id="ARBA00023224"/>
    </source>
</evidence>
<proteinExistence type="inferred from homology"/>
<dbReference type="EMBL" id="CAACVG010010022">
    <property type="protein sequence ID" value="VEN54756.1"/>
    <property type="molecule type" value="Genomic_DNA"/>
</dbReference>
<evidence type="ECO:0000256" key="2">
    <source>
        <dbReference type="ARBA" id="ARBA00022475"/>
    </source>
</evidence>
<feature type="transmembrane region" description="Helical" evidence="10">
    <location>
        <begin position="149"/>
        <end position="168"/>
    </location>
</feature>
<feature type="transmembrane region" description="Helical" evidence="10">
    <location>
        <begin position="117"/>
        <end position="137"/>
    </location>
</feature>
<dbReference type="PANTHER" id="PTHR21137">
    <property type="entry name" value="ODORANT RECEPTOR"/>
    <property type="match status" value="1"/>
</dbReference>
<evidence type="ECO:0000256" key="1">
    <source>
        <dbReference type="ARBA" id="ARBA00004651"/>
    </source>
</evidence>
<evidence type="ECO:0000256" key="4">
    <source>
        <dbReference type="ARBA" id="ARBA00022692"/>
    </source>
</evidence>
<dbReference type="PANTHER" id="PTHR21137:SF35">
    <property type="entry name" value="ODORANT RECEPTOR 19A-RELATED"/>
    <property type="match status" value="1"/>
</dbReference>
<organism evidence="11 12">
    <name type="scientific">Callosobruchus maculatus</name>
    <name type="common">Southern cowpea weevil</name>
    <name type="synonym">Pulse bruchid</name>
    <dbReference type="NCBI Taxonomy" id="64391"/>
    <lineage>
        <taxon>Eukaryota</taxon>
        <taxon>Metazoa</taxon>
        <taxon>Ecdysozoa</taxon>
        <taxon>Arthropoda</taxon>
        <taxon>Hexapoda</taxon>
        <taxon>Insecta</taxon>
        <taxon>Pterygota</taxon>
        <taxon>Neoptera</taxon>
        <taxon>Endopterygota</taxon>
        <taxon>Coleoptera</taxon>
        <taxon>Polyphaga</taxon>
        <taxon>Cucujiformia</taxon>
        <taxon>Chrysomeloidea</taxon>
        <taxon>Chrysomelidae</taxon>
        <taxon>Bruchinae</taxon>
        <taxon>Bruchini</taxon>
        <taxon>Callosobruchus</taxon>
    </lineage>
</organism>
<evidence type="ECO:0000256" key="6">
    <source>
        <dbReference type="ARBA" id="ARBA00022989"/>
    </source>
</evidence>
<dbReference type="GO" id="GO:0004984">
    <property type="term" value="F:olfactory receptor activity"/>
    <property type="evidence" value="ECO:0007669"/>
    <property type="project" value="InterPro"/>
</dbReference>
<comment type="similarity">
    <text evidence="10">Belongs to the insect chemoreceptor superfamily. Heteromeric odorant receptor channel (TC 1.A.69) family.</text>
</comment>
<keyword evidence="2" id="KW-1003">Cell membrane</keyword>
<dbReference type="InterPro" id="IPR004117">
    <property type="entry name" value="7tm6_olfct_rcpt"/>
</dbReference>
<feature type="transmembrane region" description="Helical" evidence="10">
    <location>
        <begin position="240"/>
        <end position="260"/>
    </location>
</feature>
<feature type="transmembrane region" description="Helical" evidence="10">
    <location>
        <begin position="175"/>
        <end position="191"/>
    </location>
</feature>
<keyword evidence="4 10" id="KW-0812">Transmembrane</keyword>
<keyword evidence="12" id="KW-1185">Reference proteome</keyword>
<sequence length="383" mass="44596">MPYYPDIEWSIQVCSILGSSPATNFTKMQVFRFLLTTCLLLGMPFLTFWNFLKKGATLLEFVEVMSNFTTFTHSLVKTTVMFFNRKKIKKLFDITKDEFWPLPDYEKTARYTRIGRNFFFGLSFGFSACAVAKLYIYGESKAGLYRPDWCPQQLFFALVDMMYIYMTLGINACDITFRTILILIIAQFKMLNEEVLTMFDPKKDVKLSRKDFKKRFKRCVDHYSLMLDFSKGVCEAFDKAFIVMIGASMLSTCASLYIIMGHKNMQQIVERLFHIGIVFYAVGYCYANLGQELSNEVEDVTQSVYLSHWETLVLDHESRDFLLFFTRSQRKYALSAAGFIQFDLDLDMFMVLIKSAISYCMCVVYSAVVLQQISQRCRFSDFC</sequence>
<dbReference type="OrthoDB" id="6686985at2759"/>